<dbReference type="SMART" id="SM00487">
    <property type="entry name" value="DEXDc"/>
    <property type="match status" value="1"/>
</dbReference>
<sequence length="1013" mass="113362">MSDLAPGAYEKIITQALGRRLSVVADELVEKSRIEDGAAEDYLIRHLAGLARHALRAAKTSEEQIDRANRIAELIIEEFLDPEDGGERVAQPGQLLTAVRQPSGAPGRPEPLVRPRIPLATSALLVNGRDQPSIGTEVMREFATADRVDLICAFIKWYGLRLIEEPIKEFIARGGELRVITTTYIGATDRVALDRLVALGAQVKISYETHSTRLHAKAWMFHRLSGFSTAYVGSSNLSKAAQLDGLEWNVRLTEVEQTHLLSTFTATFEQYWADPAFESYDPERDGSRLAEALRREGGAGPADLPLEIAALDVLPRWYQAEALEELAAEREVHGRTRNLVVMATGTGKTVVAALDYRRLRSEGKADSLLFVAHRESILQQSRATFRQVLRDGTFGERLVRGERPKKWRHVFASVQSLKNIVDEIDPSRFDMVIVDEFHHADAPTYRRLLEHLRPRYLLGLTATPERSDGINVVTEFFDDRIAYELRLWQALEQQHLAPFHYFGIHDEVSLAAVAWRRGRYDEAALNQLYTGNHARVRLILQAVQDKIADPGGMRALGFCVGVQHARFMAEQFTRHGIPALAVTGETSPDERTQAVRRLIDREVNVLFTADLFNEGVDIPEVDTVLFLRPTESVTIFLQQLGRGLRRDPGKTCLTVLDFVGHQRAEFRFDLRLRALTGVPRRRLPDVLPNPPLPAGCHLQLDDVVTEMVLDNVRRAIRVSWKDLAADLKSMPEASLAEFLAETGHELEDLYRSGKGGWTELRRLAQGRSAPEDDADRKLGRAIGRLLHVDDPVRLAYLRDGVMEDPRLLAMLHVALVGGDVPFDSGDAVLRLLDAHPERREELREVASVLEERMHRVTHAAGGLPLRVHARYTKNEALAAFGIDRPGNVREGVKWVPEAGADVFFVTLRKTEGFSPTNMYNDRAISPTLFHWESQSTTRTGSATGQRYVTGGSTVHLFLRETKTPDGSLGAPPFLYAGTMTFVSSEGDRPMQILWELDRPLPADVFHQASLLTT</sequence>
<dbReference type="GO" id="GO:0004386">
    <property type="term" value="F:helicase activity"/>
    <property type="evidence" value="ECO:0007669"/>
    <property type="project" value="UniProtKB-KW"/>
</dbReference>
<dbReference type="PANTHER" id="PTHR47396:SF1">
    <property type="entry name" value="ATP-DEPENDENT HELICASE IRC3-RELATED"/>
    <property type="match status" value="1"/>
</dbReference>
<dbReference type="Pfam" id="PF04851">
    <property type="entry name" value="ResIII"/>
    <property type="match status" value="1"/>
</dbReference>
<organism evidence="3 4">
    <name type="scientific">Planomonospora parontospora</name>
    <dbReference type="NCBI Taxonomy" id="58119"/>
    <lineage>
        <taxon>Bacteria</taxon>
        <taxon>Bacillati</taxon>
        <taxon>Actinomycetota</taxon>
        <taxon>Actinomycetes</taxon>
        <taxon>Streptosporangiales</taxon>
        <taxon>Streptosporangiaceae</taxon>
        <taxon>Planomonospora</taxon>
    </lineage>
</organism>
<dbReference type="GO" id="GO:0005829">
    <property type="term" value="C:cytosol"/>
    <property type="evidence" value="ECO:0007669"/>
    <property type="project" value="TreeGrafter"/>
</dbReference>
<dbReference type="EMBL" id="BMQD01000009">
    <property type="protein sequence ID" value="GGK70459.1"/>
    <property type="molecule type" value="Genomic_DNA"/>
</dbReference>
<keyword evidence="3" id="KW-0067">ATP-binding</keyword>
<dbReference type="Proteomes" id="UP000627984">
    <property type="component" value="Unassembled WGS sequence"/>
</dbReference>
<dbReference type="InterPro" id="IPR050742">
    <property type="entry name" value="Helicase_Restrict-Modif_Enz"/>
</dbReference>
<proteinExistence type="predicted"/>
<keyword evidence="3" id="KW-0547">Nucleotide-binding</keyword>
<dbReference type="SUPFAM" id="SSF56024">
    <property type="entry name" value="Phospholipase D/nuclease"/>
    <property type="match status" value="1"/>
</dbReference>
<evidence type="ECO:0000313" key="3">
    <source>
        <dbReference type="EMBL" id="GGK70459.1"/>
    </source>
</evidence>
<dbReference type="GO" id="GO:0003677">
    <property type="term" value="F:DNA binding"/>
    <property type="evidence" value="ECO:0007669"/>
    <property type="project" value="InterPro"/>
</dbReference>
<dbReference type="Gene3D" id="3.30.870.10">
    <property type="entry name" value="Endonuclease Chain A"/>
    <property type="match status" value="1"/>
</dbReference>
<accession>A0AA37BHR9</accession>
<keyword evidence="3" id="KW-0378">Hydrolase</keyword>
<dbReference type="PROSITE" id="PS51194">
    <property type="entry name" value="HELICASE_CTER"/>
    <property type="match status" value="1"/>
</dbReference>
<dbReference type="CDD" id="cd18032">
    <property type="entry name" value="DEXHc_RE_I_III_res"/>
    <property type="match status" value="1"/>
</dbReference>
<gene>
    <name evidence="3" type="ORF">GCM10010126_32360</name>
</gene>
<dbReference type="InterPro" id="IPR025202">
    <property type="entry name" value="PLD-like_dom"/>
</dbReference>
<dbReference type="PANTHER" id="PTHR47396">
    <property type="entry name" value="TYPE I RESTRICTION ENZYME ECOKI R PROTEIN"/>
    <property type="match status" value="1"/>
</dbReference>
<evidence type="ECO:0000313" key="4">
    <source>
        <dbReference type="Proteomes" id="UP000627984"/>
    </source>
</evidence>
<dbReference type="InterPro" id="IPR006935">
    <property type="entry name" value="Helicase/UvrB_N"/>
</dbReference>
<dbReference type="CDD" id="cd18799">
    <property type="entry name" value="SF2_C_EcoAI-like"/>
    <property type="match status" value="1"/>
</dbReference>
<feature type="domain" description="Helicase ATP-binding" evidence="1">
    <location>
        <begin position="329"/>
        <end position="482"/>
    </location>
</feature>
<dbReference type="InterPro" id="IPR001650">
    <property type="entry name" value="Helicase_C-like"/>
</dbReference>
<keyword evidence="3" id="KW-0347">Helicase</keyword>
<dbReference type="AlphaFoldDB" id="A0AA37BHR9"/>
<dbReference type="SUPFAM" id="SSF52540">
    <property type="entry name" value="P-loop containing nucleoside triphosphate hydrolases"/>
    <property type="match status" value="1"/>
</dbReference>
<dbReference type="InterPro" id="IPR014001">
    <property type="entry name" value="Helicase_ATP-bd"/>
</dbReference>
<dbReference type="CDD" id="cd09203">
    <property type="entry name" value="PLDc_N_DEXD_b1"/>
    <property type="match status" value="1"/>
</dbReference>
<comment type="caution">
    <text evidence="3">The sequence shown here is derived from an EMBL/GenBank/DDBJ whole genome shotgun (WGS) entry which is preliminary data.</text>
</comment>
<dbReference type="RefSeq" id="WP_191895482.1">
    <property type="nucleotide sequence ID" value="NZ_BMQD01000009.1"/>
</dbReference>
<dbReference type="Pfam" id="PF13091">
    <property type="entry name" value="PLDc_2"/>
    <property type="match status" value="1"/>
</dbReference>
<dbReference type="GO" id="GO:0016787">
    <property type="term" value="F:hydrolase activity"/>
    <property type="evidence" value="ECO:0007669"/>
    <property type="project" value="InterPro"/>
</dbReference>
<dbReference type="Pfam" id="PF11907">
    <property type="entry name" value="DUF3427"/>
    <property type="match status" value="1"/>
</dbReference>
<dbReference type="SMART" id="SM00490">
    <property type="entry name" value="HELICc"/>
    <property type="match status" value="1"/>
</dbReference>
<evidence type="ECO:0000259" key="2">
    <source>
        <dbReference type="PROSITE" id="PS51194"/>
    </source>
</evidence>
<protein>
    <submittedName>
        <fullName evidence="3">Helicase</fullName>
    </submittedName>
</protein>
<reference evidence="3" key="2">
    <citation type="submission" date="2022-09" db="EMBL/GenBank/DDBJ databases">
        <authorList>
            <person name="Sun Q."/>
            <person name="Ohkuma M."/>
        </authorList>
    </citation>
    <scope>NUCLEOTIDE SEQUENCE</scope>
    <source>
        <strain evidence="3">JCM 3093</strain>
    </source>
</reference>
<dbReference type="GO" id="GO:0005524">
    <property type="term" value="F:ATP binding"/>
    <property type="evidence" value="ECO:0007669"/>
    <property type="project" value="InterPro"/>
</dbReference>
<feature type="domain" description="Helicase C-terminal" evidence="2">
    <location>
        <begin position="542"/>
        <end position="695"/>
    </location>
</feature>
<name>A0AA37BHR9_9ACTN</name>
<dbReference type="InterPro" id="IPR021835">
    <property type="entry name" value="DUF3427"/>
</dbReference>
<dbReference type="Pfam" id="PF00271">
    <property type="entry name" value="Helicase_C"/>
    <property type="match status" value="1"/>
</dbReference>
<evidence type="ECO:0000259" key="1">
    <source>
        <dbReference type="PROSITE" id="PS51192"/>
    </source>
</evidence>
<reference evidence="3" key="1">
    <citation type="journal article" date="2014" name="Int. J. Syst. Evol. Microbiol.">
        <title>Complete genome sequence of Corynebacterium casei LMG S-19264T (=DSM 44701T), isolated from a smear-ripened cheese.</title>
        <authorList>
            <consortium name="US DOE Joint Genome Institute (JGI-PGF)"/>
            <person name="Walter F."/>
            <person name="Albersmeier A."/>
            <person name="Kalinowski J."/>
            <person name="Ruckert C."/>
        </authorList>
    </citation>
    <scope>NUCLEOTIDE SEQUENCE</scope>
    <source>
        <strain evidence="3">JCM 3093</strain>
    </source>
</reference>
<dbReference type="Gene3D" id="3.40.50.300">
    <property type="entry name" value="P-loop containing nucleotide triphosphate hydrolases"/>
    <property type="match status" value="2"/>
</dbReference>
<dbReference type="InterPro" id="IPR027417">
    <property type="entry name" value="P-loop_NTPase"/>
</dbReference>
<dbReference type="PROSITE" id="PS51192">
    <property type="entry name" value="HELICASE_ATP_BIND_1"/>
    <property type="match status" value="1"/>
</dbReference>